<dbReference type="AlphaFoldDB" id="A0A0L7QPG6"/>
<feature type="compositionally biased region" description="Basic and acidic residues" evidence="2">
    <location>
        <begin position="166"/>
        <end position="178"/>
    </location>
</feature>
<accession>A0A0L7QPG6</accession>
<evidence type="ECO:0000313" key="3">
    <source>
        <dbReference type="EMBL" id="KOC60533.1"/>
    </source>
</evidence>
<gene>
    <name evidence="3" type="ORF">WH47_07666</name>
</gene>
<dbReference type="Pfam" id="PF03359">
    <property type="entry name" value="GKAP"/>
    <property type="match status" value="1"/>
</dbReference>
<dbReference type="GO" id="GO:0051642">
    <property type="term" value="P:centrosome localization"/>
    <property type="evidence" value="ECO:0007669"/>
    <property type="project" value="TreeGrafter"/>
</dbReference>
<dbReference type="GO" id="GO:0007059">
    <property type="term" value="P:chromosome segregation"/>
    <property type="evidence" value="ECO:0007669"/>
    <property type="project" value="TreeGrafter"/>
</dbReference>
<reference evidence="3 4" key="1">
    <citation type="submission" date="2015-07" db="EMBL/GenBank/DDBJ databases">
        <title>The genome of Habropoda laboriosa.</title>
        <authorList>
            <person name="Pan H."/>
            <person name="Kapheim K."/>
        </authorList>
    </citation>
    <scope>NUCLEOTIDE SEQUENCE [LARGE SCALE GENOMIC DNA]</scope>
    <source>
        <strain evidence="3">0110345459</strain>
    </source>
</reference>
<proteinExistence type="inferred from homology"/>
<comment type="similarity">
    <text evidence="1">Belongs to the SAPAP family.</text>
</comment>
<dbReference type="STRING" id="597456.A0A0L7QPG6"/>
<dbReference type="GO" id="GO:0051382">
    <property type="term" value="P:kinetochore assembly"/>
    <property type="evidence" value="ECO:0007669"/>
    <property type="project" value="TreeGrafter"/>
</dbReference>
<dbReference type="EMBL" id="KQ414813">
    <property type="protein sequence ID" value="KOC60533.1"/>
    <property type="molecule type" value="Genomic_DNA"/>
</dbReference>
<evidence type="ECO:0000313" key="4">
    <source>
        <dbReference type="Proteomes" id="UP000053825"/>
    </source>
</evidence>
<dbReference type="GO" id="GO:0007052">
    <property type="term" value="P:mitotic spindle organization"/>
    <property type="evidence" value="ECO:0007669"/>
    <property type="project" value="TreeGrafter"/>
</dbReference>
<evidence type="ECO:0000256" key="1">
    <source>
        <dbReference type="ARBA" id="ARBA00008839"/>
    </source>
</evidence>
<dbReference type="GO" id="GO:0008017">
    <property type="term" value="F:microtubule binding"/>
    <property type="evidence" value="ECO:0007669"/>
    <property type="project" value="TreeGrafter"/>
</dbReference>
<protein>
    <submittedName>
        <fullName evidence="3">Disks large-associated protein 5</fullName>
    </submittedName>
</protein>
<dbReference type="Proteomes" id="UP000053825">
    <property type="component" value="Unassembled WGS sequence"/>
</dbReference>
<feature type="region of interest" description="Disordered" evidence="2">
    <location>
        <begin position="166"/>
        <end position="191"/>
    </location>
</feature>
<sequence>MTRFLKWKVEREKCRKIEQYKRKPPFVIGVVHHKFYSPIVIRGKAHNQAAPMHLVSPKKRVTKATEKRLMNEALTQKVTKGSLKNPNVINKQKKCQKEDEQSVALIDRKFRASGRLLHVPLFGRVVIQNTPVKTNKLKFSSSRKSRVNRKSNIAIFNVKPVNIKENDTSLNDKKSHTDDSEETFNFSNNNSNNNDNKIKSVLSSSKNIISASLKSDSPEKLVFFSPYIVSSCGKSNARKEQLKCGFSLDHSSSDVTPTKHTVMKNLNISVEEGDHTAQYFQFFLNKEITRLNELCKTWAEIKIKSETTEDGQYEINQAIGQTNLLLNKKFERCRELVADCETGKGKMLVTCKDLQGLWDMLYMDIMNCDSRFEKLQKLRSRGWKEELPVDKPITKNRSIVRKNVLSTKSSFIRVFLAEKKEKMAQEMRNNDDTKEVEVRDNRILSNKYETNESSNIKYKIRESMCSTPNEKDYAPIGHDKRLSLLKKVHLSETSKKVKSLLTIIKVSQMYKTSKVHLDDTISCVNSDQTPEKSILKPTKSITILESRIKLINKVNFNDRVVLNEVPMDEEMQTKMDLAVILSKTDSFNLDSPDEITINAERKLAFDDNSSEESEIDIRYFKSKNSTIKNISPTIQVPPTTQLLRPELDKNLGIPLPRRSLRRQNALVERNEILYKTSPLEEITDDTNLNTLKKKLQKHVSINDKQEISEHDESIEVLKNITVTALCTPIVKRKSLKKVFTSIQESEFKENKTPLERRKKNSLKVSSNDKEKMDLHTWIDNMSLEESNTKRRSIKNVKFFGMDSC</sequence>
<dbReference type="PANTHER" id="PTHR12353:SF1">
    <property type="entry name" value="DISKS LARGE-ASSOCIATED PROTEIN 5"/>
    <property type="match status" value="1"/>
</dbReference>
<dbReference type="InterPro" id="IPR005026">
    <property type="entry name" value="SAPAP"/>
</dbReference>
<name>A0A0L7QPG6_9HYME</name>
<dbReference type="GO" id="GO:0007346">
    <property type="term" value="P:regulation of mitotic cell cycle"/>
    <property type="evidence" value="ECO:0007669"/>
    <property type="project" value="TreeGrafter"/>
</dbReference>
<keyword evidence="4" id="KW-1185">Reference proteome</keyword>
<dbReference type="GO" id="GO:0023052">
    <property type="term" value="P:signaling"/>
    <property type="evidence" value="ECO:0007669"/>
    <property type="project" value="InterPro"/>
</dbReference>
<dbReference type="OrthoDB" id="10023951at2759"/>
<evidence type="ECO:0000256" key="2">
    <source>
        <dbReference type="SAM" id="MobiDB-lite"/>
    </source>
</evidence>
<dbReference type="GO" id="GO:0031616">
    <property type="term" value="C:spindle pole centrosome"/>
    <property type="evidence" value="ECO:0007669"/>
    <property type="project" value="TreeGrafter"/>
</dbReference>
<organism evidence="3 4">
    <name type="scientific">Habropoda laboriosa</name>
    <dbReference type="NCBI Taxonomy" id="597456"/>
    <lineage>
        <taxon>Eukaryota</taxon>
        <taxon>Metazoa</taxon>
        <taxon>Ecdysozoa</taxon>
        <taxon>Arthropoda</taxon>
        <taxon>Hexapoda</taxon>
        <taxon>Insecta</taxon>
        <taxon>Pterygota</taxon>
        <taxon>Neoptera</taxon>
        <taxon>Endopterygota</taxon>
        <taxon>Hymenoptera</taxon>
        <taxon>Apocrita</taxon>
        <taxon>Aculeata</taxon>
        <taxon>Apoidea</taxon>
        <taxon>Anthophila</taxon>
        <taxon>Apidae</taxon>
        <taxon>Habropoda</taxon>
    </lineage>
</organism>
<dbReference type="GO" id="GO:0005737">
    <property type="term" value="C:cytoplasm"/>
    <property type="evidence" value="ECO:0007669"/>
    <property type="project" value="TreeGrafter"/>
</dbReference>
<dbReference type="GO" id="GO:0005634">
    <property type="term" value="C:nucleus"/>
    <property type="evidence" value="ECO:0007669"/>
    <property type="project" value="TreeGrafter"/>
</dbReference>
<dbReference type="PANTHER" id="PTHR12353">
    <property type="entry name" value="DISKS LARGE-ASSOCIATED PROTEIN DAP SAP90/PSD-95-ASSOCIATED PROTEIN"/>
    <property type="match status" value="1"/>
</dbReference>